<dbReference type="KEGG" id="tet:TTHERM_001228989"/>
<evidence type="ECO:0000313" key="4">
    <source>
        <dbReference type="EMBL" id="EWS72899.1"/>
    </source>
</evidence>
<dbReference type="InterPro" id="IPR007803">
    <property type="entry name" value="Asp/Arg/Pro-Hydrxlase"/>
</dbReference>
<sequence length="379" mass="44236">MEEIVKEQQNQLNQVEEINSGQKIVENADQDKHQSDDEEDSSKQEVSEKDKLVNQKLEDFYNDYYLTDFQKFAVAKFLRENVAVGKPSVARIREWLMNKLNGVNKPADCPAQQRGCPEVIPGLRAYPFWDSQNLPWIQKIQDNYEVIKQELLSLRNQKGFQPYRGPSWTSDIKAKDGVGRKSNDSGDWNVFYLFLHNIKFEENCKKVPKTIEIIENIFPRHYHHAFFSAVTPGTHIMKHHGPTNKKLRFHMPILGVKNSRLRAGDITLNQEEGKCYVFDDSFEHEAWHDGDETRIVLIVDIWHPDLSSEEVKFLSLLQNAKMRAEKIISEQDAAKDNFYKIIEMSKDLLNSNDWWTDNNKETLQQFESQKLDEKNTISS</sequence>
<comment type="similarity">
    <text evidence="1">Belongs to the aspartyl/asparaginyl beta-hydroxylase family.</text>
</comment>
<accession>W7XI20</accession>
<dbReference type="PANTHER" id="PTHR12366">
    <property type="entry name" value="ASPARTYL/ASPARAGINYL BETA-HYDROXYLASE"/>
    <property type="match status" value="1"/>
</dbReference>
<dbReference type="InterPro" id="IPR039038">
    <property type="entry name" value="ASPH"/>
</dbReference>
<protein>
    <submittedName>
        <fullName evidence="4">Aspartyl/asparaginyl beta-hydroxylase family protein</fullName>
    </submittedName>
</protein>
<dbReference type="OrthoDB" id="438431at2759"/>
<evidence type="ECO:0000313" key="5">
    <source>
        <dbReference type="Proteomes" id="UP000009168"/>
    </source>
</evidence>
<dbReference type="AlphaFoldDB" id="W7XI20"/>
<dbReference type="Gene3D" id="2.60.120.330">
    <property type="entry name" value="B-lactam Antibiotic, Isopenicillin N Synthase, Chain"/>
    <property type="match status" value="1"/>
</dbReference>
<proteinExistence type="inferred from homology"/>
<dbReference type="Pfam" id="PF05118">
    <property type="entry name" value="Asp_Arg_Hydrox"/>
    <property type="match status" value="1"/>
</dbReference>
<feature type="compositionally biased region" description="Polar residues" evidence="2">
    <location>
        <begin position="7"/>
        <end position="22"/>
    </location>
</feature>
<evidence type="ECO:0000256" key="1">
    <source>
        <dbReference type="ARBA" id="ARBA00007730"/>
    </source>
</evidence>
<dbReference type="STRING" id="312017.W7XI20"/>
<dbReference type="InterPro" id="IPR027443">
    <property type="entry name" value="IPNS-like_sf"/>
</dbReference>
<dbReference type="GeneID" id="24441973"/>
<evidence type="ECO:0000256" key="2">
    <source>
        <dbReference type="SAM" id="MobiDB-lite"/>
    </source>
</evidence>
<dbReference type="GO" id="GO:0005783">
    <property type="term" value="C:endoplasmic reticulum"/>
    <property type="evidence" value="ECO:0007669"/>
    <property type="project" value="TreeGrafter"/>
</dbReference>
<reference evidence="5" key="1">
    <citation type="journal article" date="2006" name="PLoS Biol.">
        <title>Macronuclear genome sequence of the ciliate Tetrahymena thermophila, a model eukaryote.</title>
        <authorList>
            <person name="Eisen J.A."/>
            <person name="Coyne R.S."/>
            <person name="Wu M."/>
            <person name="Wu D."/>
            <person name="Thiagarajan M."/>
            <person name="Wortman J.R."/>
            <person name="Badger J.H."/>
            <person name="Ren Q."/>
            <person name="Amedeo P."/>
            <person name="Jones K.M."/>
            <person name="Tallon L.J."/>
            <person name="Delcher A.L."/>
            <person name="Salzberg S.L."/>
            <person name="Silva J.C."/>
            <person name="Haas B.J."/>
            <person name="Majoros W.H."/>
            <person name="Farzad M."/>
            <person name="Carlton J.M."/>
            <person name="Smith R.K. Jr."/>
            <person name="Garg J."/>
            <person name="Pearlman R.E."/>
            <person name="Karrer K.M."/>
            <person name="Sun L."/>
            <person name="Manning G."/>
            <person name="Elde N.C."/>
            <person name="Turkewitz A.P."/>
            <person name="Asai D.J."/>
            <person name="Wilkes D.E."/>
            <person name="Wang Y."/>
            <person name="Cai H."/>
            <person name="Collins K."/>
            <person name="Stewart B.A."/>
            <person name="Lee S.R."/>
            <person name="Wilamowska K."/>
            <person name="Weinberg Z."/>
            <person name="Ruzzo W.L."/>
            <person name="Wloga D."/>
            <person name="Gaertig J."/>
            <person name="Frankel J."/>
            <person name="Tsao C.-C."/>
            <person name="Gorovsky M.A."/>
            <person name="Keeling P.J."/>
            <person name="Waller R.F."/>
            <person name="Patron N.J."/>
            <person name="Cherry J.M."/>
            <person name="Stover N.A."/>
            <person name="Krieger C.J."/>
            <person name="del Toro C."/>
            <person name="Ryder H.F."/>
            <person name="Williamson S.C."/>
            <person name="Barbeau R.A."/>
            <person name="Hamilton E.P."/>
            <person name="Orias E."/>
        </authorList>
    </citation>
    <scope>NUCLEOTIDE SEQUENCE [LARGE SCALE GENOMIC DNA]</scope>
    <source>
        <strain evidence="5">SB210</strain>
    </source>
</reference>
<name>W7XI20_TETTS</name>
<dbReference type="GO" id="GO:0062101">
    <property type="term" value="F:peptidyl-aspartic acid 3-dioxygenase activity"/>
    <property type="evidence" value="ECO:0007669"/>
    <property type="project" value="InterPro"/>
</dbReference>
<dbReference type="EMBL" id="GG662573">
    <property type="protein sequence ID" value="EWS72899.1"/>
    <property type="molecule type" value="Genomic_DNA"/>
</dbReference>
<evidence type="ECO:0000259" key="3">
    <source>
        <dbReference type="Pfam" id="PF05118"/>
    </source>
</evidence>
<organism evidence="4 5">
    <name type="scientific">Tetrahymena thermophila (strain SB210)</name>
    <dbReference type="NCBI Taxonomy" id="312017"/>
    <lineage>
        <taxon>Eukaryota</taxon>
        <taxon>Sar</taxon>
        <taxon>Alveolata</taxon>
        <taxon>Ciliophora</taxon>
        <taxon>Intramacronucleata</taxon>
        <taxon>Oligohymenophorea</taxon>
        <taxon>Hymenostomatida</taxon>
        <taxon>Tetrahymenina</taxon>
        <taxon>Tetrahymenidae</taxon>
        <taxon>Tetrahymena</taxon>
    </lineage>
</organism>
<feature type="region of interest" description="Disordered" evidence="2">
    <location>
        <begin position="1"/>
        <end position="49"/>
    </location>
</feature>
<dbReference type="SUPFAM" id="SSF51197">
    <property type="entry name" value="Clavaminate synthase-like"/>
    <property type="match status" value="1"/>
</dbReference>
<dbReference type="Proteomes" id="UP000009168">
    <property type="component" value="Unassembled WGS sequence"/>
</dbReference>
<feature type="compositionally biased region" description="Basic and acidic residues" evidence="2">
    <location>
        <begin position="29"/>
        <end position="49"/>
    </location>
</feature>
<dbReference type="InParanoid" id="W7XI20"/>
<keyword evidence="5" id="KW-1185">Reference proteome</keyword>
<gene>
    <name evidence="4" type="ORF">TTHERM_001228989</name>
</gene>
<feature type="domain" description="Aspartyl/asparaginy/proline hydroxylase" evidence="3">
    <location>
        <begin position="142"/>
        <end position="304"/>
    </location>
</feature>
<dbReference type="RefSeq" id="XP_012654568.1">
    <property type="nucleotide sequence ID" value="XM_012799114.1"/>
</dbReference>
<dbReference type="PANTHER" id="PTHR12366:SF32">
    <property type="entry name" value="ASPARTATE BETA-HYDROXYLASE ISOFORM X1"/>
    <property type="match status" value="1"/>
</dbReference>